<dbReference type="RefSeq" id="WP_084913170.1">
    <property type="nucleotide sequence ID" value="NZ_CP114062.1"/>
</dbReference>
<evidence type="ECO:0000256" key="1">
    <source>
        <dbReference type="SAM" id="Phobius"/>
    </source>
</evidence>
<dbReference type="GeneID" id="93568191"/>
<sequence length="208" mass="22820">MRNHDLLIDKLSDTAKPVKRVWPTRWRVAAWIIAVLPCGTLTSWALHNRFTDWSQAGAVPALVALLLSFIIGASAMAAAFTLSIAGRQPLRLKWAALLAVLWLGVNLLNMSPSSTLKVGEGVHCYLFMLLASLPMIVISIASLHRTRSLYPGKTLALAGCGIAFMCSMLLSLCHEVHLHRFDFAMHLTAGLSIIILTVLAGRRWVRLS</sequence>
<feature type="transmembrane region" description="Helical" evidence="1">
    <location>
        <begin position="94"/>
        <end position="113"/>
    </location>
</feature>
<keyword evidence="1" id="KW-1133">Transmembrane helix</keyword>
<proteinExistence type="predicted"/>
<feature type="transmembrane region" description="Helical" evidence="1">
    <location>
        <begin position="155"/>
        <end position="177"/>
    </location>
</feature>
<organism evidence="2 3">
    <name type="scientific">Rouxiella badensis</name>
    <dbReference type="NCBI Taxonomy" id="1646377"/>
    <lineage>
        <taxon>Bacteria</taxon>
        <taxon>Pseudomonadati</taxon>
        <taxon>Pseudomonadota</taxon>
        <taxon>Gammaproteobacteria</taxon>
        <taxon>Enterobacterales</taxon>
        <taxon>Yersiniaceae</taxon>
        <taxon>Rouxiella</taxon>
    </lineage>
</organism>
<keyword evidence="1" id="KW-0472">Membrane</keyword>
<name>A0A1X0WAN9_9GAMM</name>
<dbReference type="AlphaFoldDB" id="A0A1X0WAN9"/>
<protein>
    <submittedName>
        <fullName evidence="2">DUF1109 domain-containing protein</fullName>
    </submittedName>
</protein>
<gene>
    <name evidence="2" type="ORF">BS640_19515</name>
</gene>
<feature type="transmembrane region" description="Helical" evidence="1">
    <location>
        <begin position="125"/>
        <end position="143"/>
    </location>
</feature>
<accession>A0A1X0WAN9</accession>
<evidence type="ECO:0000313" key="3">
    <source>
        <dbReference type="Proteomes" id="UP000192536"/>
    </source>
</evidence>
<evidence type="ECO:0000313" key="2">
    <source>
        <dbReference type="EMBL" id="ORJ23811.1"/>
    </source>
</evidence>
<dbReference type="Proteomes" id="UP000192536">
    <property type="component" value="Unassembled WGS sequence"/>
</dbReference>
<comment type="caution">
    <text evidence="2">The sequence shown here is derived from an EMBL/GenBank/DDBJ whole genome shotgun (WGS) entry which is preliminary data.</text>
</comment>
<keyword evidence="3" id="KW-1185">Reference proteome</keyword>
<keyword evidence="1" id="KW-0812">Transmembrane</keyword>
<dbReference type="EMBL" id="MRWE01000042">
    <property type="protein sequence ID" value="ORJ23811.1"/>
    <property type="molecule type" value="Genomic_DNA"/>
</dbReference>
<feature type="transmembrane region" description="Helical" evidence="1">
    <location>
        <begin position="28"/>
        <end position="46"/>
    </location>
</feature>
<feature type="transmembrane region" description="Helical" evidence="1">
    <location>
        <begin position="183"/>
        <end position="201"/>
    </location>
</feature>
<feature type="transmembrane region" description="Helical" evidence="1">
    <location>
        <begin position="58"/>
        <end position="82"/>
    </location>
</feature>
<reference evidence="2 3" key="1">
    <citation type="journal article" date="2017" name="Int. J. Syst. Evol. Microbiol.">
        <title>Rouxiella badensis sp. nov. and Rouxiella silvae sp. nov. isolated from peat bog soil in Germany and emendation of the genus description.</title>
        <authorList>
            <person name="Le Fleche-Mateos A."/>
            <person name="Kugler J.H."/>
            <person name="Hansen S.H."/>
            <person name="Syldatk C."/>
            <person name="Hausmann R."/>
            <person name="Lomprez F."/>
            <person name="Vandenbogaert M."/>
            <person name="Manuguerra J.C."/>
            <person name="Grimont P.A."/>
        </authorList>
    </citation>
    <scope>NUCLEOTIDE SEQUENCE [LARGE SCALE GENOMIC DNA]</scope>
    <source>
        <strain evidence="2 3">DSM 100043</strain>
    </source>
</reference>
<dbReference type="STRING" id="1646377.BS640_19515"/>